<accession>A0A2W5V0E9</accession>
<proteinExistence type="predicted"/>
<keyword evidence="1" id="KW-0472">Membrane</keyword>
<keyword evidence="1" id="KW-0812">Transmembrane</keyword>
<organism evidence="2 3">
    <name type="scientific">Archangium gephyra</name>
    <dbReference type="NCBI Taxonomy" id="48"/>
    <lineage>
        <taxon>Bacteria</taxon>
        <taxon>Pseudomonadati</taxon>
        <taxon>Myxococcota</taxon>
        <taxon>Myxococcia</taxon>
        <taxon>Myxococcales</taxon>
        <taxon>Cystobacterineae</taxon>
        <taxon>Archangiaceae</taxon>
        <taxon>Archangium</taxon>
    </lineage>
</organism>
<feature type="transmembrane region" description="Helical" evidence="1">
    <location>
        <begin position="346"/>
        <end position="364"/>
    </location>
</feature>
<evidence type="ECO:0008006" key="4">
    <source>
        <dbReference type="Google" id="ProtNLM"/>
    </source>
</evidence>
<feature type="transmembrane region" description="Helical" evidence="1">
    <location>
        <begin position="430"/>
        <end position="454"/>
    </location>
</feature>
<name>A0A2W5V0E9_9BACT</name>
<reference evidence="2 3" key="1">
    <citation type="submission" date="2017-08" db="EMBL/GenBank/DDBJ databases">
        <title>Infants hospitalized years apart are colonized by the same room-sourced microbial strains.</title>
        <authorList>
            <person name="Brooks B."/>
            <person name="Olm M.R."/>
            <person name="Firek B.A."/>
            <person name="Baker R."/>
            <person name="Thomas B.C."/>
            <person name="Morowitz M.J."/>
            <person name="Banfield J.F."/>
        </authorList>
    </citation>
    <scope>NUCLEOTIDE SEQUENCE [LARGE SCALE GENOMIC DNA]</scope>
    <source>
        <strain evidence="2">S2_003_000_R2_14</strain>
    </source>
</reference>
<feature type="transmembrane region" description="Helical" evidence="1">
    <location>
        <begin position="402"/>
        <end position="424"/>
    </location>
</feature>
<sequence length="533" mass="58108">MQRWLSPKTGLWLVTALSLLAFPYHPKLRSPNELCRLWQSRALVDFGTLSINGVMKQRGPVGDLSCTATVRDHEGEKLLPCVGPEAPRGNVVAVHYYPSKAPLLSFAAAPVYWVLTKVQGGQVSELSQVFWSRLFVTVLPSLLFLLLLRRFLEAYVSPATAGLFTVVYAVGTMAFTYAETFMSHQVTAVLLFSSFYCAWRVERGEWRLRGYVLAGVAAGAAVVSEYTASLGVLCVAAYTIAARWRRWPELAKAAGLVIAGSAPLLALLCWYHAATFGSPFVSGYKFLNDAGYMHWHQGGFLGIRVPIFAALIHSFFSPLRGLFALSPVLAAAFFGFKAVKERDRAVFVFLVVLVAAHTYFTSSFDHTSWGWTVGPRHLVSMVPFLFLPIAMLWEQSAGPRRAVIAGLSLTSLLAASLVGLLAYVPDTVSTSVWALAMPLLSDGFFPVSWLAAWVPNPASGAVLLLLVGALAAWLASAFWKERVIPVVVVAVVLAHFGALRLATRYDTGDVGGLQFMESVWLAPRGVTVDFRGP</sequence>
<gene>
    <name evidence="2" type="ORF">DI536_23155</name>
</gene>
<evidence type="ECO:0000313" key="2">
    <source>
        <dbReference type="EMBL" id="PZR09134.1"/>
    </source>
</evidence>
<keyword evidence="1" id="KW-1133">Transmembrane helix</keyword>
<dbReference type="Proteomes" id="UP000249061">
    <property type="component" value="Unassembled WGS sequence"/>
</dbReference>
<feature type="transmembrane region" description="Helical" evidence="1">
    <location>
        <begin position="253"/>
        <end position="274"/>
    </location>
</feature>
<feature type="transmembrane region" description="Helical" evidence="1">
    <location>
        <begin position="484"/>
        <end position="502"/>
    </location>
</feature>
<feature type="transmembrane region" description="Helical" evidence="1">
    <location>
        <begin position="461"/>
        <end position="478"/>
    </location>
</feature>
<comment type="caution">
    <text evidence="2">The sequence shown here is derived from an EMBL/GenBank/DDBJ whole genome shotgun (WGS) entry which is preliminary data.</text>
</comment>
<protein>
    <recommendedName>
        <fullName evidence="4">Glycosyltransferase RgtA/B/C/D-like domain-containing protein</fullName>
    </recommendedName>
</protein>
<feature type="transmembrane region" description="Helical" evidence="1">
    <location>
        <begin position="155"/>
        <end position="175"/>
    </location>
</feature>
<dbReference type="EMBL" id="QFQP01000022">
    <property type="protein sequence ID" value="PZR09134.1"/>
    <property type="molecule type" value="Genomic_DNA"/>
</dbReference>
<feature type="transmembrane region" description="Helical" evidence="1">
    <location>
        <begin position="130"/>
        <end position="148"/>
    </location>
</feature>
<evidence type="ECO:0000256" key="1">
    <source>
        <dbReference type="SAM" id="Phobius"/>
    </source>
</evidence>
<feature type="transmembrane region" description="Helical" evidence="1">
    <location>
        <begin position="211"/>
        <end position="241"/>
    </location>
</feature>
<evidence type="ECO:0000313" key="3">
    <source>
        <dbReference type="Proteomes" id="UP000249061"/>
    </source>
</evidence>
<feature type="transmembrane region" description="Helical" evidence="1">
    <location>
        <begin position="295"/>
        <end position="316"/>
    </location>
</feature>
<dbReference type="AlphaFoldDB" id="A0A2W5V0E9"/>